<dbReference type="OrthoDB" id="5944985at2"/>
<gene>
    <name evidence="2" type="ORF">C5O19_18860</name>
</gene>
<accession>A0A2S7IHL5</accession>
<dbReference type="AlphaFoldDB" id="A0A2S7IHL5"/>
<name>A0A2S7IHL5_9BACT</name>
<proteinExistence type="predicted"/>
<evidence type="ECO:0000313" key="2">
    <source>
        <dbReference type="EMBL" id="PQA55484.1"/>
    </source>
</evidence>
<evidence type="ECO:0000256" key="1">
    <source>
        <dbReference type="SAM" id="MobiDB-lite"/>
    </source>
</evidence>
<evidence type="ECO:0000313" key="3">
    <source>
        <dbReference type="Proteomes" id="UP000239590"/>
    </source>
</evidence>
<dbReference type="RefSeq" id="WP_104714953.1">
    <property type="nucleotide sequence ID" value="NZ_PTRA01000004.1"/>
</dbReference>
<evidence type="ECO:0008006" key="4">
    <source>
        <dbReference type="Google" id="ProtNLM"/>
    </source>
</evidence>
<dbReference type="Proteomes" id="UP000239590">
    <property type="component" value="Unassembled WGS sequence"/>
</dbReference>
<organism evidence="2 3">
    <name type="scientific">Siphonobacter curvatus</name>
    <dbReference type="NCBI Taxonomy" id="2094562"/>
    <lineage>
        <taxon>Bacteria</taxon>
        <taxon>Pseudomonadati</taxon>
        <taxon>Bacteroidota</taxon>
        <taxon>Cytophagia</taxon>
        <taxon>Cytophagales</taxon>
        <taxon>Cytophagaceae</taxon>
        <taxon>Siphonobacter</taxon>
    </lineage>
</organism>
<comment type="caution">
    <text evidence="2">The sequence shown here is derived from an EMBL/GenBank/DDBJ whole genome shotgun (WGS) entry which is preliminary data.</text>
</comment>
<dbReference type="EMBL" id="PTRA01000004">
    <property type="protein sequence ID" value="PQA55484.1"/>
    <property type="molecule type" value="Genomic_DNA"/>
</dbReference>
<sequence>MKKYQIGLNDKKIIKDQSLLRHEEIKNRILVLPELEAFIPPLLPEEYNQLEANIKKEGCREALLIWETTEAVAKGTDSDAPAYVLIDGHNRYAICNTHQIDFKIHLVQFPTKEAVYFFMIENQLGRRNLTPEQASYLRGLRYRTERQAKGKYDRSGHKGQNDLYAAEELENHKGQFDPYASEEGQVDHKGQNVPYEKGTTSGRLAERFNVSEKTIKRDAEFSQGIDKLTPELKKDVLSGKVKISKGDIQQLASLPVESLPTLDAVSQALARPAPEEKAEIKEDPEVLMNQLRKKLSQLTRLSEPNDELLNSIIRIARQLKSKK</sequence>
<reference evidence="3" key="1">
    <citation type="submission" date="2018-02" db="EMBL/GenBank/DDBJ databases">
        <title>Genome sequencing of Solimonas sp. HR-BB.</title>
        <authorList>
            <person name="Lee Y."/>
            <person name="Jeon C.O."/>
        </authorList>
    </citation>
    <scope>NUCLEOTIDE SEQUENCE [LARGE SCALE GENOMIC DNA]</scope>
    <source>
        <strain evidence="3">HR-U</strain>
    </source>
</reference>
<protein>
    <recommendedName>
        <fullName evidence="4">ParB/Sulfiredoxin domain-containing protein</fullName>
    </recommendedName>
</protein>
<dbReference type="SUPFAM" id="SSF110849">
    <property type="entry name" value="ParB/Sulfiredoxin"/>
    <property type="match status" value="1"/>
</dbReference>
<feature type="region of interest" description="Disordered" evidence="1">
    <location>
        <begin position="178"/>
        <end position="198"/>
    </location>
</feature>
<keyword evidence="3" id="KW-1185">Reference proteome</keyword>
<dbReference type="InterPro" id="IPR036086">
    <property type="entry name" value="ParB/Sulfiredoxin_sf"/>
</dbReference>